<name>A0A5D4RJM0_9BACI</name>
<reference evidence="2 3" key="1">
    <citation type="submission" date="2019-08" db="EMBL/GenBank/DDBJ databases">
        <title>Bacillus genomes from the desert of Cuatro Cienegas, Coahuila.</title>
        <authorList>
            <person name="Olmedo-Alvarez G."/>
        </authorList>
    </citation>
    <scope>NUCLEOTIDE SEQUENCE [LARGE SCALE GENOMIC DNA]</scope>
    <source>
        <strain evidence="2 3">CH446_14T</strain>
    </source>
</reference>
<evidence type="ECO:0000256" key="1">
    <source>
        <dbReference type="PROSITE-ProRule" id="PRU00510"/>
    </source>
</evidence>
<accession>A0A5D4RJM0</accession>
<dbReference type="Proteomes" id="UP000322139">
    <property type="component" value="Unassembled WGS sequence"/>
</dbReference>
<proteinExistence type="predicted"/>
<comment type="caution">
    <text evidence="2">The sequence shown here is derived from an EMBL/GenBank/DDBJ whole genome shotgun (WGS) entry which is preliminary data.</text>
</comment>
<gene>
    <name evidence="2" type="ORF">FZD51_05500</name>
</gene>
<evidence type="ECO:0000313" key="2">
    <source>
        <dbReference type="EMBL" id="TYS50014.1"/>
    </source>
</evidence>
<dbReference type="Gene3D" id="1.20.120.910">
    <property type="entry name" value="DksA, coiled-coil domain"/>
    <property type="match status" value="1"/>
</dbReference>
<comment type="caution">
    <text evidence="1">Lacks conserved residue(s) required for the propagation of feature annotation.</text>
</comment>
<dbReference type="RefSeq" id="WP_148973853.1">
    <property type="nucleotide sequence ID" value="NZ_VTER01000003.1"/>
</dbReference>
<organism evidence="2 3">
    <name type="scientific">Bacillus infantis</name>
    <dbReference type="NCBI Taxonomy" id="324767"/>
    <lineage>
        <taxon>Bacteria</taxon>
        <taxon>Bacillati</taxon>
        <taxon>Bacillota</taxon>
        <taxon>Bacilli</taxon>
        <taxon>Bacillales</taxon>
        <taxon>Bacillaceae</taxon>
        <taxon>Bacillus</taxon>
    </lineage>
</organism>
<protein>
    <submittedName>
        <fullName evidence="2">Uncharacterized protein</fullName>
    </submittedName>
</protein>
<dbReference type="PROSITE" id="PS51128">
    <property type="entry name" value="ZF_DKSA_2"/>
    <property type="match status" value="1"/>
</dbReference>
<dbReference type="EMBL" id="VTER01000003">
    <property type="protein sequence ID" value="TYS50014.1"/>
    <property type="molecule type" value="Genomic_DNA"/>
</dbReference>
<sequence length="113" mass="12632">MDSSFEKLYSELRATKEELLQRLESGRCSALIQPLIYDELADINRAIGKLETGEYGKCEISGELIPENLLSVIPTMVALSDYDKLGAFCRKPMESVFEPSADTASFLMMIMRG</sequence>
<evidence type="ECO:0000313" key="3">
    <source>
        <dbReference type="Proteomes" id="UP000322139"/>
    </source>
</evidence>
<dbReference type="AlphaFoldDB" id="A0A5D4RJM0"/>